<sequence>MKSIRIIVFGICLLLIKFAAADQMVGRPYDGEVQECYAARQNISTNPTIQALHSEISKICSEKGGLKVAYKMEKLNYSEVNTITFICFKEMNSSLSPMFGCRYYLTGFSM</sequence>
<dbReference type="EMBL" id="LNXX01000053">
    <property type="protein sequence ID" value="KTC78706.1"/>
    <property type="molecule type" value="Genomic_DNA"/>
</dbReference>
<dbReference type="Proteomes" id="UP000255316">
    <property type="component" value="Unassembled WGS sequence"/>
</dbReference>
<name>A0A378ITG1_9GAMM</name>
<reference evidence="2 4" key="2">
    <citation type="submission" date="2018-06" db="EMBL/GenBank/DDBJ databases">
        <authorList>
            <consortium name="Pathogen Informatics"/>
            <person name="Doyle S."/>
        </authorList>
    </citation>
    <scope>NUCLEOTIDE SEQUENCE [LARGE SCALE GENOMIC DNA]</scope>
    <source>
        <strain evidence="2 4">NCTC12438</strain>
    </source>
</reference>
<dbReference type="AlphaFoldDB" id="A0A378ITG1"/>
<protein>
    <submittedName>
        <fullName evidence="2">Uncharacterized protein</fullName>
    </submittedName>
</protein>
<dbReference type="Proteomes" id="UP000054854">
    <property type="component" value="Unassembled WGS sequence"/>
</dbReference>
<evidence type="ECO:0000313" key="3">
    <source>
        <dbReference type="Proteomes" id="UP000054854"/>
    </source>
</evidence>
<reference evidence="1 3" key="1">
    <citation type="submission" date="2015-11" db="EMBL/GenBank/DDBJ databases">
        <title>Genomic analysis of 38 Legionella species identifies large and diverse effector repertoires.</title>
        <authorList>
            <person name="Burstein D."/>
            <person name="Amaro F."/>
            <person name="Zusman T."/>
            <person name="Lifshitz Z."/>
            <person name="Cohen O."/>
            <person name="Gilbert J.A."/>
            <person name="Pupko T."/>
            <person name="Shuman H.A."/>
            <person name="Segal G."/>
        </authorList>
    </citation>
    <scope>NUCLEOTIDE SEQUENCE [LARGE SCALE GENOMIC DNA]</scope>
    <source>
        <strain evidence="1 3">CDC#72-OH-14</strain>
    </source>
</reference>
<evidence type="ECO:0000313" key="2">
    <source>
        <dbReference type="EMBL" id="STX35294.1"/>
    </source>
</evidence>
<gene>
    <name evidence="1" type="ORF">Lcin_3321</name>
    <name evidence="2" type="ORF">NCTC12438_01908</name>
</gene>
<proteinExistence type="predicted"/>
<organism evidence="2 4">
    <name type="scientific">Legionella cincinnatiensis</name>
    <dbReference type="NCBI Taxonomy" id="28085"/>
    <lineage>
        <taxon>Bacteria</taxon>
        <taxon>Pseudomonadati</taxon>
        <taxon>Pseudomonadota</taxon>
        <taxon>Gammaproteobacteria</taxon>
        <taxon>Legionellales</taxon>
        <taxon>Legionellaceae</taxon>
        <taxon>Legionella</taxon>
    </lineage>
</organism>
<accession>A0A378ITG1</accession>
<dbReference type="EMBL" id="UGNX01000001">
    <property type="protein sequence ID" value="STX35294.1"/>
    <property type="molecule type" value="Genomic_DNA"/>
</dbReference>
<evidence type="ECO:0000313" key="4">
    <source>
        <dbReference type="Proteomes" id="UP000255316"/>
    </source>
</evidence>
<dbReference type="RefSeq" id="WP_058466417.1">
    <property type="nucleotide sequence ID" value="NZ_CAAAHQ010000015.1"/>
</dbReference>
<keyword evidence="3" id="KW-1185">Reference proteome</keyword>
<evidence type="ECO:0000313" key="1">
    <source>
        <dbReference type="EMBL" id="KTC78706.1"/>
    </source>
</evidence>